<sequence>MDDTLIDLSELYAVLEVAQQFSKKKKIPFYFLESETGISVVSTLLSFETINEDVSNWFSDFEGTLLTVRCFDNDVLEISIFQNKKFITAHVVGDTYNYDIEKSVFNPKILTDIFNVSQVDYEKACSEDVEKTLKDFSELLKFPLMFNVADARKSKTSKITCEVKRIGI</sequence>
<organism evidence="1">
    <name type="scientific">bioreactor metagenome</name>
    <dbReference type="NCBI Taxonomy" id="1076179"/>
    <lineage>
        <taxon>unclassified sequences</taxon>
        <taxon>metagenomes</taxon>
        <taxon>ecological metagenomes</taxon>
    </lineage>
</organism>
<comment type="caution">
    <text evidence="1">The sequence shown here is derived from an EMBL/GenBank/DDBJ whole genome shotgun (WGS) entry which is preliminary data.</text>
</comment>
<accession>A0A645DRL6</accession>
<gene>
    <name evidence="1" type="ORF">SDC9_139254</name>
</gene>
<name>A0A645DRL6_9ZZZZ</name>
<evidence type="ECO:0000313" key="1">
    <source>
        <dbReference type="EMBL" id="MPM92120.1"/>
    </source>
</evidence>
<proteinExistence type="predicted"/>
<protein>
    <submittedName>
        <fullName evidence="1">Uncharacterized protein</fullName>
    </submittedName>
</protein>
<reference evidence="1" key="1">
    <citation type="submission" date="2019-08" db="EMBL/GenBank/DDBJ databases">
        <authorList>
            <person name="Kucharzyk K."/>
            <person name="Murdoch R.W."/>
            <person name="Higgins S."/>
            <person name="Loffler F."/>
        </authorList>
    </citation>
    <scope>NUCLEOTIDE SEQUENCE</scope>
</reference>
<dbReference type="AlphaFoldDB" id="A0A645DRL6"/>
<dbReference type="EMBL" id="VSSQ01039105">
    <property type="protein sequence ID" value="MPM92120.1"/>
    <property type="molecule type" value="Genomic_DNA"/>
</dbReference>